<comment type="caution">
    <text evidence="1">The sequence shown here is derived from an EMBL/GenBank/DDBJ whole genome shotgun (WGS) entry which is preliminary data.</text>
</comment>
<accession>A0ABS5TVH7</accession>
<gene>
    <name evidence="1" type="ORF">KIN34_02460</name>
</gene>
<reference evidence="1 2" key="1">
    <citation type="submission" date="2021-05" db="EMBL/GenBank/DDBJ databases">
        <title>Description of Cellulomonas sp. DKR-3 sp. nov.</title>
        <authorList>
            <person name="Dahal R.H."/>
            <person name="Chaudhary D.K."/>
        </authorList>
    </citation>
    <scope>NUCLEOTIDE SEQUENCE [LARGE SCALE GENOMIC DNA]</scope>
    <source>
        <strain evidence="1 2">DKR-3</strain>
    </source>
</reference>
<name>A0ABS5TVH7_9CELL</name>
<organism evidence="1 2">
    <name type="scientific">Cellulomonas fulva</name>
    <dbReference type="NCBI Taxonomy" id="2835530"/>
    <lineage>
        <taxon>Bacteria</taxon>
        <taxon>Bacillati</taxon>
        <taxon>Actinomycetota</taxon>
        <taxon>Actinomycetes</taxon>
        <taxon>Micrococcales</taxon>
        <taxon>Cellulomonadaceae</taxon>
        <taxon>Cellulomonas</taxon>
    </lineage>
</organism>
<dbReference type="EMBL" id="JAHBOH010000001">
    <property type="protein sequence ID" value="MBT0993153.1"/>
    <property type="molecule type" value="Genomic_DNA"/>
</dbReference>
<keyword evidence="2" id="KW-1185">Reference proteome</keyword>
<evidence type="ECO:0000313" key="2">
    <source>
        <dbReference type="Proteomes" id="UP000722125"/>
    </source>
</evidence>
<protein>
    <recommendedName>
        <fullName evidence="3">ASCH domain-containing protein</fullName>
    </recommendedName>
</protein>
<dbReference type="Proteomes" id="UP000722125">
    <property type="component" value="Unassembled WGS sequence"/>
</dbReference>
<dbReference type="InterPro" id="IPR015947">
    <property type="entry name" value="PUA-like_sf"/>
</dbReference>
<dbReference type="Gene3D" id="2.30.130.30">
    <property type="entry name" value="Hypothetical protein"/>
    <property type="match status" value="1"/>
</dbReference>
<dbReference type="SUPFAM" id="SSF88697">
    <property type="entry name" value="PUA domain-like"/>
    <property type="match status" value="1"/>
</dbReference>
<dbReference type="RefSeq" id="WP_214346179.1">
    <property type="nucleotide sequence ID" value="NZ_JAHBOH010000001.1"/>
</dbReference>
<evidence type="ECO:0008006" key="3">
    <source>
        <dbReference type="Google" id="ProtNLM"/>
    </source>
</evidence>
<proteinExistence type="predicted"/>
<sequence>MVPDAGRVAVMSIRPHFAEAILEQTKLVEFRKRRLAPDVTTVLIYATMPVGRIIGVFEVAGQQVASPSALWEAHKAHAGIARAAYREYYQGRKFAVGILVQDARRLVRPIELTALDPALVAPQSFAYLQLNPAGTNGQVSTRLREVLTLAP</sequence>
<evidence type="ECO:0000313" key="1">
    <source>
        <dbReference type="EMBL" id="MBT0993153.1"/>
    </source>
</evidence>